<proteinExistence type="predicted"/>
<evidence type="ECO:0008006" key="4">
    <source>
        <dbReference type="Google" id="ProtNLM"/>
    </source>
</evidence>
<name>A0AAV0F6E4_9ASTE</name>
<feature type="compositionally biased region" description="Basic and acidic residues" evidence="1">
    <location>
        <begin position="91"/>
        <end position="105"/>
    </location>
</feature>
<organism evidence="2 3">
    <name type="scientific">Cuscuta epithymum</name>
    <dbReference type="NCBI Taxonomy" id="186058"/>
    <lineage>
        <taxon>Eukaryota</taxon>
        <taxon>Viridiplantae</taxon>
        <taxon>Streptophyta</taxon>
        <taxon>Embryophyta</taxon>
        <taxon>Tracheophyta</taxon>
        <taxon>Spermatophyta</taxon>
        <taxon>Magnoliopsida</taxon>
        <taxon>eudicotyledons</taxon>
        <taxon>Gunneridae</taxon>
        <taxon>Pentapetalae</taxon>
        <taxon>asterids</taxon>
        <taxon>lamiids</taxon>
        <taxon>Solanales</taxon>
        <taxon>Convolvulaceae</taxon>
        <taxon>Cuscuteae</taxon>
        <taxon>Cuscuta</taxon>
        <taxon>Cuscuta subgen. Cuscuta</taxon>
    </lineage>
</organism>
<gene>
    <name evidence="2" type="ORF">CEPIT_LOCUS31122</name>
</gene>
<accession>A0AAV0F6E4</accession>
<evidence type="ECO:0000313" key="2">
    <source>
        <dbReference type="EMBL" id="CAH9131054.1"/>
    </source>
</evidence>
<reference evidence="2" key="1">
    <citation type="submission" date="2022-07" db="EMBL/GenBank/DDBJ databases">
        <authorList>
            <person name="Macas J."/>
            <person name="Novak P."/>
            <person name="Neumann P."/>
        </authorList>
    </citation>
    <scope>NUCLEOTIDE SEQUENCE</scope>
</reference>
<evidence type="ECO:0000313" key="3">
    <source>
        <dbReference type="Proteomes" id="UP001152523"/>
    </source>
</evidence>
<evidence type="ECO:0000256" key="1">
    <source>
        <dbReference type="SAM" id="MobiDB-lite"/>
    </source>
</evidence>
<protein>
    <recommendedName>
        <fullName evidence="4">Transposase MuDR plant domain-containing protein</fullName>
    </recommendedName>
</protein>
<feature type="region of interest" description="Disordered" evidence="1">
    <location>
        <begin position="74"/>
        <end position="105"/>
    </location>
</feature>
<feature type="compositionally biased region" description="Polar residues" evidence="1">
    <location>
        <begin position="74"/>
        <end position="83"/>
    </location>
</feature>
<sequence>MDLFFPSRFSRVPRIANFRGCYKQLYAPLPPPPLPPQNLSFDEVVTNTTSTFCDIGKGQSSTYGRRSNTSTFVDFQSPVTNLSEDSDDPDFELHSNDAESSSGDDRNEVVDMTWATLQIHEPYVDADEPYVEIVNRASKTIAVGDKFKSYDELKEVVARANIRQKSFFQSVDKRPRSWKAVCLYPAEKCSWHIQAGADENLLVWKVKKYQPVHTCRPDYTLARDDKNLTSKLIATEIGPKVEADPDYKIKLIILDIYEKFQIYVSYKKAWYGRLIALERRFGNWETSYNQFPKLFQAITYANPGSLVQIQSQLTETNET</sequence>
<dbReference type="Proteomes" id="UP001152523">
    <property type="component" value="Unassembled WGS sequence"/>
</dbReference>
<dbReference type="PANTHER" id="PTHR31973:SF195">
    <property type="entry name" value="MUDR FAMILY TRANSPOSASE"/>
    <property type="match status" value="1"/>
</dbReference>
<dbReference type="AlphaFoldDB" id="A0AAV0F6E4"/>
<keyword evidence="3" id="KW-1185">Reference proteome</keyword>
<dbReference type="EMBL" id="CAMAPF010000964">
    <property type="protein sequence ID" value="CAH9131054.1"/>
    <property type="molecule type" value="Genomic_DNA"/>
</dbReference>
<dbReference type="PANTHER" id="PTHR31973">
    <property type="entry name" value="POLYPROTEIN, PUTATIVE-RELATED"/>
    <property type="match status" value="1"/>
</dbReference>
<comment type="caution">
    <text evidence="2">The sequence shown here is derived from an EMBL/GenBank/DDBJ whole genome shotgun (WGS) entry which is preliminary data.</text>
</comment>